<evidence type="ECO:0000313" key="3">
    <source>
        <dbReference type="Proteomes" id="UP000266385"/>
    </source>
</evidence>
<feature type="signal peptide" evidence="1">
    <location>
        <begin position="1"/>
        <end position="21"/>
    </location>
</feature>
<dbReference type="OrthoDB" id="7632485at2"/>
<protein>
    <recommendedName>
        <fullName evidence="4">PepSY domain-containing protein</fullName>
    </recommendedName>
</protein>
<gene>
    <name evidence="2" type="ORF">D1223_14020</name>
</gene>
<sequence length="103" mass="11408">MKRIILALALGAATLAQPVSAQGQWGNSFTADQARDAREKGEIKPLNDLLQPIRQQYGGNMRRFDGLYERGGKKVYIIDWVTGRGELVTFTIDARSGRVISKS</sequence>
<reference evidence="2 3" key="1">
    <citation type="submission" date="2018-08" db="EMBL/GenBank/DDBJ databases">
        <title>Henriciella mobilis sp. nov., isolated from seawater.</title>
        <authorList>
            <person name="Cheng H."/>
            <person name="Wu Y.-H."/>
            <person name="Xu X.-W."/>
            <person name="Guo L.-L."/>
        </authorList>
    </citation>
    <scope>NUCLEOTIDE SEQUENCE [LARGE SCALE GENOMIC DNA]</scope>
    <source>
        <strain evidence="2 3">JN25</strain>
    </source>
</reference>
<proteinExistence type="predicted"/>
<evidence type="ECO:0008006" key="4">
    <source>
        <dbReference type="Google" id="ProtNLM"/>
    </source>
</evidence>
<keyword evidence="1" id="KW-0732">Signal</keyword>
<keyword evidence="3" id="KW-1185">Reference proteome</keyword>
<comment type="caution">
    <text evidence="2">The sequence shown here is derived from an EMBL/GenBank/DDBJ whole genome shotgun (WGS) entry which is preliminary data.</text>
</comment>
<dbReference type="Proteomes" id="UP000266385">
    <property type="component" value="Unassembled WGS sequence"/>
</dbReference>
<feature type="chain" id="PRO_5017432742" description="PepSY domain-containing protein" evidence="1">
    <location>
        <begin position="22"/>
        <end position="103"/>
    </location>
</feature>
<name>A0A399RDE2_9PROT</name>
<accession>A0A399RDE2</accession>
<evidence type="ECO:0000313" key="2">
    <source>
        <dbReference type="EMBL" id="RIJ28491.1"/>
    </source>
</evidence>
<organism evidence="2 3">
    <name type="scientific">Henriciella mobilis</name>
    <dbReference type="NCBI Taxonomy" id="2305467"/>
    <lineage>
        <taxon>Bacteria</taxon>
        <taxon>Pseudomonadati</taxon>
        <taxon>Pseudomonadota</taxon>
        <taxon>Alphaproteobacteria</taxon>
        <taxon>Hyphomonadales</taxon>
        <taxon>Hyphomonadaceae</taxon>
        <taxon>Henriciella</taxon>
    </lineage>
</organism>
<dbReference type="AlphaFoldDB" id="A0A399RDE2"/>
<dbReference type="RefSeq" id="WP_119377026.1">
    <property type="nucleotide sequence ID" value="NZ_QWFX01000013.1"/>
</dbReference>
<dbReference type="EMBL" id="QWFX01000013">
    <property type="protein sequence ID" value="RIJ28491.1"/>
    <property type="molecule type" value="Genomic_DNA"/>
</dbReference>
<evidence type="ECO:0000256" key="1">
    <source>
        <dbReference type="SAM" id="SignalP"/>
    </source>
</evidence>